<keyword evidence="4 7" id="KW-0573">Peptidoglycan synthesis</keyword>
<dbReference type="Gene3D" id="3.40.50.1860">
    <property type="match status" value="2"/>
</dbReference>
<dbReference type="Pfam" id="PF01177">
    <property type="entry name" value="Asp_Glu_race"/>
    <property type="match status" value="1"/>
</dbReference>
<keyword evidence="6 7" id="KW-0961">Cell wall biogenesis/degradation</keyword>
<evidence type="ECO:0000313" key="8">
    <source>
        <dbReference type="EMBL" id="OGB89455.1"/>
    </source>
</evidence>
<dbReference type="GO" id="GO:0071555">
    <property type="term" value="P:cell wall organization"/>
    <property type="evidence" value="ECO:0007669"/>
    <property type="project" value="UniProtKB-KW"/>
</dbReference>
<dbReference type="GO" id="GO:0008881">
    <property type="term" value="F:glutamate racemase activity"/>
    <property type="evidence" value="ECO:0007669"/>
    <property type="project" value="UniProtKB-UniRule"/>
</dbReference>
<evidence type="ECO:0000256" key="7">
    <source>
        <dbReference type="HAMAP-Rule" id="MF_00258"/>
    </source>
</evidence>
<name>A0A1F4Q0H4_UNCSA</name>
<dbReference type="PROSITE" id="PS00924">
    <property type="entry name" value="ASP_GLU_RACEMASE_2"/>
    <property type="match status" value="1"/>
</dbReference>
<keyword evidence="5 7" id="KW-0413">Isomerase</keyword>
<feature type="active site" description="Proton donor/acceptor" evidence="7">
    <location>
        <position position="184"/>
    </location>
</feature>
<dbReference type="GO" id="GO:0009252">
    <property type="term" value="P:peptidoglycan biosynthetic process"/>
    <property type="evidence" value="ECO:0007669"/>
    <property type="project" value="UniProtKB-UniRule"/>
</dbReference>
<comment type="pathway">
    <text evidence="7">Cell wall biogenesis; peptidoglycan biosynthesis.</text>
</comment>
<feature type="binding site" evidence="7">
    <location>
        <begin position="10"/>
        <end position="11"/>
    </location>
    <ligand>
        <name>substrate</name>
    </ligand>
</feature>
<dbReference type="EC" id="5.1.1.3" evidence="2 7"/>
<evidence type="ECO:0000256" key="2">
    <source>
        <dbReference type="ARBA" id="ARBA00013090"/>
    </source>
</evidence>
<dbReference type="InterPro" id="IPR001920">
    <property type="entry name" value="Asp/Glu_race"/>
</dbReference>
<comment type="catalytic activity">
    <reaction evidence="1 7">
        <text>L-glutamate = D-glutamate</text>
        <dbReference type="Rhea" id="RHEA:12813"/>
        <dbReference type="ChEBI" id="CHEBI:29985"/>
        <dbReference type="ChEBI" id="CHEBI:29986"/>
        <dbReference type="EC" id="5.1.1.3"/>
    </reaction>
</comment>
<evidence type="ECO:0000313" key="9">
    <source>
        <dbReference type="Proteomes" id="UP000178724"/>
    </source>
</evidence>
<dbReference type="PANTHER" id="PTHR21198">
    <property type="entry name" value="GLUTAMATE RACEMASE"/>
    <property type="match status" value="1"/>
</dbReference>
<evidence type="ECO:0000256" key="4">
    <source>
        <dbReference type="ARBA" id="ARBA00022984"/>
    </source>
</evidence>
<comment type="caution">
    <text evidence="8">The sequence shown here is derived from an EMBL/GenBank/DDBJ whole genome shotgun (WGS) entry which is preliminary data.</text>
</comment>
<dbReference type="AlphaFoldDB" id="A0A1F4Q0H4"/>
<dbReference type="NCBIfam" id="TIGR00067">
    <property type="entry name" value="glut_race"/>
    <property type="match status" value="1"/>
</dbReference>
<feature type="binding site" evidence="7">
    <location>
        <begin position="185"/>
        <end position="186"/>
    </location>
    <ligand>
        <name>substrate</name>
    </ligand>
</feature>
<comment type="function">
    <text evidence="7">Provides the (R)-glutamate required for cell wall biosynthesis.</text>
</comment>
<dbReference type="EMBL" id="METM01000025">
    <property type="protein sequence ID" value="OGB89455.1"/>
    <property type="molecule type" value="Genomic_DNA"/>
</dbReference>
<comment type="caution">
    <text evidence="7">Lacks conserved residue(s) required for the propagation of feature annotation.</text>
</comment>
<sequence length="266" mass="28760">MPSSPIGIFDSGVGGLTVLREIARRLPNEDVIYLADTARVPYGGRSPEEIIKINEEIIPYLINYGAKLIVIACGTSSAIAYPILKDKYKVRLVGMIEPGARAALAASSAGRIGVIATVGTIAAQAYQQTLVSLKKDVQVFGQPCPLFVPLVEGGFIEAEETKRVAKEYLKPLLKEKIDTLILGCTHYPHLLKALKQIAGPAVTIVDPAEEVVRDVKKLLQKAGTLKNKDAPPKYEYLVTGSVPQFQDLGSRLLGKPIPHAKQIKLV</sequence>
<dbReference type="HAMAP" id="MF_00258">
    <property type="entry name" value="Glu_racemase"/>
    <property type="match status" value="1"/>
</dbReference>
<dbReference type="InterPro" id="IPR015942">
    <property type="entry name" value="Asp/Glu/hydantoin_racemase"/>
</dbReference>
<protein>
    <recommendedName>
        <fullName evidence="2 7">Glutamate racemase</fullName>
        <ecNumber evidence="2 7">5.1.1.3</ecNumber>
    </recommendedName>
</protein>
<dbReference type="InterPro" id="IPR033134">
    <property type="entry name" value="Asp/Glu_racemase_AS_2"/>
</dbReference>
<accession>A0A1F4Q0H4</accession>
<reference evidence="8 9" key="1">
    <citation type="journal article" date="2016" name="Nat. Commun.">
        <title>Thousands of microbial genomes shed light on interconnected biogeochemical processes in an aquifer system.</title>
        <authorList>
            <person name="Anantharaman K."/>
            <person name="Brown C.T."/>
            <person name="Hug L.A."/>
            <person name="Sharon I."/>
            <person name="Castelle C.J."/>
            <person name="Probst A.J."/>
            <person name="Thomas B.C."/>
            <person name="Singh A."/>
            <person name="Wilkins M.J."/>
            <person name="Karaoz U."/>
            <person name="Brodie E.L."/>
            <person name="Williams K.H."/>
            <person name="Hubbard S.S."/>
            <person name="Banfield J.F."/>
        </authorList>
    </citation>
    <scope>NUCLEOTIDE SEQUENCE [LARGE SCALE GENOMIC DNA]</scope>
</reference>
<keyword evidence="3 7" id="KW-0133">Cell shape</keyword>
<dbReference type="SUPFAM" id="SSF53681">
    <property type="entry name" value="Aspartate/glutamate racemase"/>
    <property type="match status" value="2"/>
</dbReference>
<evidence type="ECO:0000256" key="1">
    <source>
        <dbReference type="ARBA" id="ARBA00001602"/>
    </source>
</evidence>
<feature type="binding site" evidence="7">
    <location>
        <begin position="42"/>
        <end position="43"/>
    </location>
    <ligand>
        <name>substrate</name>
    </ligand>
</feature>
<gene>
    <name evidence="7" type="primary">murI</name>
    <name evidence="8" type="ORF">A2625_00535</name>
</gene>
<dbReference type="FunFam" id="3.40.50.1860:FF:000001">
    <property type="entry name" value="Glutamate racemase"/>
    <property type="match status" value="1"/>
</dbReference>
<dbReference type="Proteomes" id="UP000178724">
    <property type="component" value="Unassembled WGS sequence"/>
</dbReference>
<proteinExistence type="inferred from homology"/>
<feature type="active site" description="Proton donor/acceptor" evidence="7">
    <location>
        <position position="73"/>
    </location>
</feature>
<dbReference type="InterPro" id="IPR004391">
    <property type="entry name" value="Glu_race"/>
</dbReference>
<dbReference type="UniPathway" id="UPA00219"/>
<comment type="similarity">
    <text evidence="7">Belongs to the aspartate/glutamate racemases family.</text>
</comment>
<organism evidence="8 9">
    <name type="scientific">candidate division WOR-1 bacterium RIFCSPHIGHO2_01_FULL_53_15</name>
    <dbReference type="NCBI Taxonomy" id="1802564"/>
    <lineage>
        <taxon>Bacteria</taxon>
        <taxon>Bacillati</taxon>
        <taxon>Saganbacteria</taxon>
    </lineage>
</organism>
<evidence type="ECO:0000256" key="5">
    <source>
        <dbReference type="ARBA" id="ARBA00023235"/>
    </source>
</evidence>
<evidence type="ECO:0000256" key="3">
    <source>
        <dbReference type="ARBA" id="ARBA00022960"/>
    </source>
</evidence>
<evidence type="ECO:0000256" key="6">
    <source>
        <dbReference type="ARBA" id="ARBA00023316"/>
    </source>
</evidence>
<dbReference type="GO" id="GO:0008360">
    <property type="term" value="P:regulation of cell shape"/>
    <property type="evidence" value="ECO:0007669"/>
    <property type="project" value="UniProtKB-KW"/>
</dbReference>
<dbReference type="PANTHER" id="PTHR21198:SF2">
    <property type="entry name" value="GLUTAMATE RACEMASE"/>
    <property type="match status" value="1"/>
</dbReference>